<reference evidence="11" key="1">
    <citation type="submission" date="2018-07" db="EMBL/GenBank/DDBJ databases">
        <authorList>
            <person name="Quirk P.G."/>
            <person name="Krulwich T.A."/>
        </authorList>
    </citation>
    <scope>NUCLEOTIDE SEQUENCE</scope>
</reference>
<dbReference type="GO" id="GO:0030148">
    <property type="term" value="P:sphingolipid biosynthetic process"/>
    <property type="evidence" value="ECO:0007669"/>
    <property type="project" value="TreeGrafter"/>
</dbReference>
<keyword evidence="9 10" id="KW-0275">Fatty acid biosynthesis</keyword>
<organism evidence="11">
    <name type="scientific">Culicoides sonorensis</name>
    <name type="common">Biting midge</name>
    <dbReference type="NCBI Taxonomy" id="179676"/>
    <lineage>
        <taxon>Eukaryota</taxon>
        <taxon>Metazoa</taxon>
        <taxon>Ecdysozoa</taxon>
        <taxon>Arthropoda</taxon>
        <taxon>Hexapoda</taxon>
        <taxon>Insecta</taxon>
        <taxon>Pterygota</taxon>
        <taxon>Neoptera</taxon>
        <taxon>Endopterygota</taxon>
        <taxon>Diptera</taxon>
        <taxon>Nematocera</taxon>
        <taxon>Chironomoidea</taxon>
        <taxon>Ceratopogonidae</taxon>
        <taxon>Ceratopogoninae</taxon>
        <taxon>Culicoides</taxon>
        <taxon>Monoculicoides</taxon>
    </lineage>
</organism>
<accession>A0A336LXA3</accession>
<feature type="transmembrane region" description="Helical" evidence="10">
    <location>
        <begin position="1037"/>
        <end position="1057"/>
    </location>
</feature>
<feature type="transmembrane region" description="Helical" evidence="10">
    <location>
        <begin position="371"/>
        <end position="390"/>
    </location>
</feature>
<evidence type="ECO:0000256" key="4">
    <source>
        <dbReference type="ARBA" id="ARBA00022692"/>
    </source>
</evidence>
<feature type="transmembrane region" description="Helical" evidence="10">
    <location>
        <begin position="713"/>
        <end position="735"/>
    </location>
</feature>
<feature type="transmembrane region" description="Helical" evidence="10">
    <location>
        <begin position="23"/>
        <end position="47"/>
    </location>
</feature>
<feature type="transmembrane region" description="Helical" evidence="10">
    <location>
        <begin position="171"/>
        <end position="193"/>
    </location>
</feature>
<feature type="transmembrane region" description="Helical" evidence="10">
    <location>
        <begin position="234"/>
        <end position="255"/>
    </location>
</feature>
<dbReference type="GO" id="GO:0019367">
    <property type="term" value="P:fatty acid elongation, saturated fatty acid"/>
    <property type="evidence" value="ECO:0007669"/>
    <property type="project" value="TreeGrafter"/>
</dbReference>
<comment type="caution">
    <text evidence="10">Lacks conserved residue(s) required for the propagation of feature annotation.</text>
</comment>
<dbReference type="GO" id="GO:0005789">
    <property type="term" value="C:endoplasmic reticulum membrane"/>
    <property type="evidence" value="ECO:0007669"/>
    <property type="project" value="TreeGrafter"/>
</dbReference>
<keyword evidence="2 10" id="KW-0444">Lipid biosynthesis</keyword>
<comment type="similarity">
    <text evidence="10">Belongs to the ELO family.</text>
</comment>
<feature type="transmembrane region" description="Helical" evidence="10">
    <location>
        <begin position="205"/>
        <end position="228"/>
    </location>
</feature>
<keyword evidence="6 10" id="KW-1133">Transmembrane helix</keyword>
<evidence type="ECO:0000313" key="11">
    <source>
        <dbReference type="EMBL" id="SSX22676.1"/>
    </source>
</evidence>
<evidence type="ECO:0000256" key="10">
    <source>
        <dbReference type="RuleBase" id="RU361115"/>
    </source>
</evidence>
<keyword evidence="5 10" id="KW-0276">Fatty acid metabolism</keyword>
<feature type="transmembrane region" description="Helical" evidence="10">
    <location>
        <begin position="950"/>
        <end position="967"/>
    </location>
</feature>
<dbReference type="PROSITE" id="PS01188">
    <property type="entry name" value="ELO"/>
    <property type="match status" value="1"/>
</dbReference>
<dbReference type="GO" id="GO:0034625">
    <property type="term" value="P:fatty acid elongation, monounsaturated fatty acid"/>
    <property type="evidence" value="ECO:0007669"/>
    <property type="project" value="TreeGrafter"/>
</dbReference>
<feature type="transmembrane region" description="Helical" evidence="10">
    <location>
        <begin position="973"/>
        <end position="997"/>
    </location>
</feature>
<evidence type="ECO:0000256" key="1">
    <source>
        <dbReference type="ARBA" id="ARBA00004141"/>
    </source>
</evidence>
<feature type="transmembrane region" description="Helical" evidence="10">
    <location>
        <begin position="482"/>
        <end position="501"/>
    </location>
</feature>
<feature type="transmembrane region" description="Helical" evidence="10">
    <location>
        <begin position="521"/>
        <end position="540"/>
    </location>
</feature>
<evidence type="ECO:0000256" key="9">
    <source>
        <dbReference type="ARBA" id="ARBA00023160"/>
    </source>
</evidence>
<protein>
    <recommendedName>
        <fullName evidence="10">Elongation of very long chain fatty acids protein</fullName>
        <ecNumber evidence="10">2.3.1.199</ecNumber>
    </recommendedName>
    <alternativeName>
        <fullName evidence="10">Very-long-chain 3-oxoacyl-CoA synthase</fullName>
    </alternativeName>
</protein>
<dbReference type="InterPro" id="IPR030457">
    <property type="entry name" value="ELO_CS"/>
</dbReference>
<dbReference type="PANTHER" id="PTHR11157:SF69">
    <property type="entry name" value="ELONGATION OF VERY LONG CHAIN FATTY ACIDS PROTEIN 7"/>
    <property type="match status" value="1"/>
</dbReference>
<feature type="transmembrane region" description="Helical" evidence="10">
    <location>
        <begin position="606"/>
        <end position="626"/>
    </location>
</feature>
<feature type="transmembrane region" description="Helical" evidence="10">
    <location>
        <begin position="547"/>
        <end position="567"/>
    </location>
</feature>
<dbReference type="InterPro" id="IPR002076">
    <property type="entry name" value="ELO_fam"/>
</dbReference>
<keyword evidence="7 10" id="KW-0443">Lipid metabolism</keyword>
<keyword evidence="8 10" id="KW-0472">Membrane</keyword>
<dbReference type="GO" id="GO:0034626">
    <property type="term" value="P:fatty acid elongation, polyunsaturated fatty acid"/>
    <property type="evidence" value="ECO:0007669"/>
    <property type="project" value="TreeGrafter"/>
</dbReference>
<feature type="transmembrane region" description="Helical" evidence="10">
    <location>
        <begin position="863"/>
        <end position="882"/>
    </location>
</feature>
<comment type="subcellular location">
    <subcellularLocation>
        <location evidence="1">Membrane</location>
        <topology evidence="1">Multi-pass membrane protein</topology>
    </subcellularLocation>
</comment>
<keyword evidence="4 10" id="KW-0812">Transmembrane</keyword>
<dbReference type="GO" id="GO:0009922">
    <property type="term" value="F:fatty acid elongase activity"/>
    <property type="evidence" value="ECO:0007669"/>
    <property type="project" value="UniProtKB-EC"/>
</dbReference>
<dbReference type="Pfam" id="PF01151">
    <property type="entry name" value="ELO"/>
    <property type="match status" value="4"/>
</dbReference>
<evidence type="ECO:0000256" key="6">
    <source>
        <dbReference type="ARBA" id="ARBA00022989"/>
    </source>
</evidence>
<feature type="transmembrane region" description="Helical" evidence="10">
    <location>
        <begin position="147"/>
        <end position="165"/>
    </location>
</feature>
<name>A0A336LXA3_CULSO</name>
<feature type="transmembrane region" description="Helical" evidence="10">
    <location>
        <begin position="59"/>
        <end position="78"/>
    </location>
</feature>
<gene>
    <name evidence="11" type="primary">CSON007290</name>
</gene>
<sequence length="1116" mass="131213">MIQNIIDAYQWLKIGNNPLLDTWFLFGTPFPIIAIVASYMIFVLYLGPKWMKNREPFNLRYIIIIYNALQVYYNFWMIKTGTTDHQFTNFFFNFGCVTGLPIPERQRIHYEITRAFWHGTMNKIFDLLDTIFFVLTKKQSHITFLHVHHHVVVVLIMWIFGKYFPGIELTIVGLCNTVVHMFMYFYYLIAALGPAYKKYLWWKKYLTLLQIVQFLIITAYTTAALYVACDFNKYLCYLIIFEALFNLTLFVNFYIKAYRKDEKLSRSMRNKMAMCGSMQSDQSYDINQTKVDAIDKNKNDDMELQLEPEKKSFIESCVSKYHDLHTGHSSEMDNWLLFGSPGPIITLLVSYTIFVLYLGPRWMQNRKPFNLKYIIIFYNAAQVFYNYWILSSTLVNRSFFSYFLSFGCTKSMSPAELTAFSKLIYSAYWHGTVNKMLDLLDTVFFVLRKKQSHITFLHVQHHTTICGLIWAIGKYYSGFEPAVVGFCNTMVHMVMYFYYLIAALGPQFKKYLWWKKYLTVMQMVQFIIIGSYSMIALCYSCGFSTKILCIMGFESAFNLSLFLNFYAKSYNKKGKNLNANMTKAIKTRIVCGSQVLDSWPLFGSPIPITVILILYAYFVLYFGPNWMKNRKPYNLKYAIIAYNAIQVYYNFWLISQVISLALWHAVMDRILDLVDTVFFVLTKKQSHVTFLHVYHHISVVAILWTASKYFQGLEFGIVGILNIFVHMIMYFYYLIAALGPQFKKYLWWKRYLTTLQITQFIIILIYMVASFWLACDFKRFVVNTIIAESVINLVLFLNFYMKAYKKGLNQAMKDKISICGSPILDSWPLYGSPIPIFTILISYISFVLYFGPKWMRNREPFNLKYVIIAYNAIQVYHNYWMITTAMSQDNYFKYLLGFGCANVTKTEDEIFRFKMYRAFWIVTLNKLLDLLDTVFFVLRKKQSHVTFLHVHHHAAMVAIIWTFGKYYPGLELMIVGLCNLIVHTVMYGYYLIAALGPKYRKYLWWKKQLTLMQIAQFLIIITYMTISLWTSCGYKPIIVKLVITEAMINLVLFLNFYRKAYWGSVNKHKVHKIICGSLQYNHDVIDVQKKRRNGITNGVSDINNNGDLLKGSDNIV</sequence>
<feature type="transmembrane region" description="Helical" evidence="10">
    <location>
        <begin position="918"/>
        <end position="938"/>
    </location>
</feature>
<dbReference type="VEuPathDB" id="VectorBase:CSON007290"/>
<feature type="transmembrane region" description="Helical" evidence="10">
    <location>
        <begin position="755"/>
        <end position="773"/>
    </location>
</feature>
<dbReference type="OMA" id="YEMNYSA"/>
<feature type="transmembrane region" description="Helical" evidence="10">
    <location>
        <begin position="686"/>
        <end position="706"/>
    </location>
</feature>
<dbReference type="PANTHER" id="PTHR11157">
    <property type="entry name" value="FATTY ACID ACYL TRANSFERASE-RELATED"/>
    <property type="match status" value="1"/>
</dbReference>
<feature type="transmembrane region" description="Helical" evidence="10">
    <location>
        <begin position="647"/>
        <end position="666"/>
    </location>
</feature>
<evidence type="ECO:0000256" key="5">
    <source>
        <dbReference type="ARBA" id="ARBA00022832"/>
    </source>
</evidence>
<feature type="transmembrane region" description="Helical" evidence="10">
    <location>
        <begin position="335"/>
        <end position="359"/>
    </location>
</feature>
<feature type="transmembrane region" description="Helical" evidence="10">
    <location>
        <begin position="780"/>
        <end position="801"/>
    </location>
</feature>
<proteinExistence type="inferred from homology"/>
<feature type="transmembrane region" description="Helical" evidence="10">
    <location>
        <begin position="834"/>
        <end position="851"/>
    </location>
</feature>
<evidence type="ECO:0000256" key="3">
    <source>
        <dbReference type="ARBA" id="ARBA00022679"/>
    </source>
</evidence>
<dbReference type="EC" id="2.3.1.199" evidence="10"/>
<evidence type="ECO:0000256" key="2">
    <source>
        <dbReference type="ARBA" id="ARBA00022516"/>
    </source>
</evidence>
<evidence type="ECO:0000256" key="7">
    <source>
        <dbReference type="ARBA" id="ARBA00023098"/>
    </source>
</evidence>
<dbReference type="GO" id="GO:0042761">
    <property type="term" value="P:very long-chain fatty acid biosynthetic process"/>
    <property type="evidence" value="ECO:0007669"/>
    <property type="project" value="TreeGrafter"/>
</dbReference>
<dbReference type="EMBL" id="UFQT01000277">
    <property type="protein sequence ID" value="SSX22676.1"/>
    <property type="molecule type" value="Genomic_DNA"/>
</dbReference>
<comment type="catalytic activity">
    <reaction evidence="10">
        <text>a very-long-chain acyl-CoA + malonyl-CoA + H(+) = a very-long-chain 3-oxoacyl-CoA + CO2 + CoA</text>
        <dbReference type="Rhea" id="RHEA:32727"/>
        <dbReference type="ChEBI" id="CHEBI:15378"/>
        <dbReference type="ChEBI" id="CHEBI:16526"/>
        <dbReference type="ChEBI" id="CHEBI:57287"/>
        <dbReference type="ChEBI" id="CHEBI:57384"/>
        <dbReference type="ChEBI" id="CHEBI:90725"/>
        <dbReference type="ChEBI" id="CHEBI:90736"/>
        <dbReference type="EC" id="2.3.1.199"/>
    </reaction>
</comment>
<dbReference type="AlphaFoldDB" id="A0A336LXA3"/>
<feature type="transmembrane region" description="Helical" evidence="10">
    <location>
        <begin position="1009"/>
        <end position="1031"/>
    </location>
</feature>
<evidence type="ECO:0000256" key="8">
    <source>
        <dbReference type="ARBA" id="ARBA00023136"/>
    </source>
</evidence>
<keyword evidence="3 10" id="KW-0808">Transferase</keyword>